<protein>
    <recommendedName>
        <fullName evidence="4">USP domain-containing protein</fullName>
    </recommendedName>
</protein>
<evidence type="ECO:0000313" key="2">
    <source>
        <dbReference type="EMBL" id="KAF1755813.1"/>
    </source>
</evidence>
<gene>
    <name evidence="2" type="ORF">GCK72_012263</name>
</gene>
<evidence type="ECO:0000313" key="3">
    <source>
        <dbReference type="Proteomes" id="UP000483820"/>
    </source>
</evidence>
<accession>A0A6A5GMG2</accession>
<dbReference type="InterPro" id="IPR038765">
    <property type="entry name" value="Papain-like_cys_pep_sf"/>
</dbReference>
<evidence type="ECO:0000256" key="1">
    <source>
        <dbReference type="SAM" id="Coils"/>
    </source>
</evidence>
<comment type="caution">
    <text evidence="2">The sequence shown here is derived from an EMBL/GenBank/DDBJ whole genome shotgun (WGS) entry which is preliminary data.</text>
</comment>
<dbReference type="KEGG" id="crq:GCK72_012263"/>
<dbReference type="Proteomes" id="UP000483820">
    <property type="component" value="Chromosome IV"/>
</dbReference>
<dbReference type="RefSeq" id="XP_053583741.1">
    <property type="nucleotide sequence ID" value="XM_053728969.1"/>
</dbReference>
<reference evidence="2 3" key="1">
    <citation type="submission" date="2019-12" db="EMBL/GenBank/DDBJ databases">
        <title>Chromosome-level assembly of the Caenorhabditis remanei genome.</title>
        <authorList>
            <person name="Teterina A.A."/>
            <person name="Willis J.H."/>
            <person name="Phillips P.C."/>
        </authorList>
    </citation>
    <scope>NUCLEOTIDE SEQUENCE [LARGE SCALE GENOMIC DNA]</scope>
    <source>
        <strain evidence="2 3">PX506</strain>
        <tissue evidence="2">Whole organism</tissue>
    </source>
</reference>
<name>A0A6A5GMG2_CAERE</name>
<dbReference type="SUPFAM" id="SSF54001">
    <property type="entry name" value="Cysteine proteinases"/>
    <property type="match status" value="1"/>
</dbReference>
<feature type="coiled-coil region" evidence="1">
    <location>
        <begin position="228"/>
        <end position="311"/>
    </location>
</feature>
<dbReference type="CTD" id="9823215"/>
<evidence type="ECO:0008006" key="4">
    <source>
        <dbReference type="Google" id="ProtNLM"/>
    </source>
</evidence>
<organism evidence="2 3">
    <name type="scientific">Caenorhabditis remanei</name>
    <name type="common">Caenorhabditis vulgaris</name>
    <dbReference type="NCBI Taxonomy" id="31234"/>
    <lineage>
        <taxon>Eukaryota</taxon>
        <taxon>Metazoa</taxon>
        <taxon>Ecdysozoa</taxon>
        <taxon>Nematoda</taxon>
        <taxon>Chromadorea</taxon>
        <taxon>Rhabditida</taxon>
        <taxon>Rhabditina</taxon>
        <taxon>Rhabditomorpha</taxon>
        <taxon>Rhabditoidea</taxon>
        <taxon>Rhabditidae</taxon>
        <taxon>Peloderinae</taxon>
        <taxon>Caenorhabditis</taxon>
    </lineage>
</organism>
<dbReference type="AlphaFoldDB" id="A0A6A5GMG2"/>
<proteinExistence type="predicted"/>
<sequence length="491" mass="56086">MYSCPAIREKYENCRDQSKPCSKILGQIFRKEVFHTKKWRNTLPDTFLYGQRDLVEVFEILIAALANEDNSVITIPTTKESKCKSCEMSTFGDETNSTHLKLVVQYDGTFVESFQNAFHETYVNVACPGCKKREVWQHPVIDNRDSDHIFFTVHTPMKHFQDLTTDSEVQIFGHTYRIRAFADYSSTTQGASGHYQTWVRADGKMHCVSDSTVTIDGLTMSTDAATPIQRLEDEMKKKTEDFQKARSQRGKFRALHIQAERKVSGEQREKARLGEELALARARIAALETENARLKAANATLQENYDMLDESVFEMPSSNYRNEVLQSDVVMEVNVYNFDSEPEMADEEEEMEADPFEAAPRPTEMEAPGEDEEIAEGCAKADEEYEDELDPEEVVYGDEHNADKTALARSNDGVRVANIGQRMFVSLAEYCYFIIQDRKGINSRFQGAARTLGQLFVIDLAIRVWEMRMKASTYHRAEFPYVTTTSSLMKT</sequence>
<dbReference type="EMBL" id="WUAV01000004">
    <property type="protein sequence ID" value="KAF1755813.1"/>
    <property type="molecule type" value="Genomic_DNA"/>
</dbReference>
<dbReference type="GeneID" id="9823215"/>
<keyword evidence="1" id="KW-0175">Coiled coil</keyword>